<evidence type="ECO:0000313" key="26">
    <source>
        <dbReference type="Proteomes" id="UP001530293"/>
    </source>
</evidence>
<dbReference type="Gene3D" id="3.40.50.720">
    <property type="entry name" value="NAD(P)-binding Rossmann-like Domain"/>
    <property type="match status" value="1"/>
</dbReference>
<dbReference type="InterPro" id="IPR013328">
    <property type="entry name" value="6PGD_dom2"/>
</dbReference>
<comment type="caution">
    <text evidence="22">Lacks conserved residue(s) required for the propagation of feature annotation.</text>
</comment>
<keyword evidence="16 22" id="KW-0100">Branched-chain amino acid biosynthesis</keyword>
<feature type="domain" description="KARI N-terminal Rossmann" evidence="23">
    <location>
        <begin position="78"/>
        <end position="276"/>
    </location>
</feature>
<comment type="pathway">
    <text evidence="4">Amino-acid biosynthesis; L-isoleucine biosynthesis; L-isoleucine from 2-oxobutanoate: step 2/4.</text>
</comment>
<keyword evidence="9 22" id="KW-0028">Amino-acid biosynthesis</keyword>
<sequence length="556" mass="60252">MLVNASPQSSPSSSSSNPTMKFTLAFGALLATSAAAFSPVANRAAVSLVSSSSALNSFSSTIFEVRDVNFADTKEQIVKGGRDLFPLLPKAFEGIKEIGVIGWGSQAPAQAQNLRDSLKEAGCDIKVRIGLREGSSSFAEAREVGFTEDADTLGEMFDVIKKSDLVMLLISDAAQAALYKEVFAAMKPGATLGLSHGFLLGYLESIGEKFPEDMDVIAVCPKGMGPSVRRLYEQGKEVNGAGINASFAVHQDKSGKATELALGWGVALGSPFMFETTLSSEYRSDIYGERGILLGAVHGIVESLYRRYQRQGMTPEQAFIESCESITGNIVKIISTRGIKAVYDGLTGDDKEVFKQAYSASYMPAKEILQEIYDEVSSGNEIRTVIMHGKRINKYPVGKIDGTDTWIVGEKVRSERDEENIPLNPFTAGVYVATMMAQIDVLLEAGHPYSEVVNESVIEAVDSLCPYMHYRGVAFMVDNCSFTAKTGSRKWAPRFDYILDQLAYTAVDNGKPVNEDLISAFENHKVHAAVEECCKLRPTVDISVGSASSTKEIVIQ</sequence>
<comment type="subcellular location">
    <subcellularLocation>
        <location evidence="2">Plastid</location>
        <location evidence="2">Chloroplast</location>
    </subcellularLocation>
</comment>
<evidence type="ECO:0000256" key="16">
    <source>
        <dbReference type="ARBA" id="ARBA00023304"/>
    </source>
</evidence>
<evidence type="ECO:0000256" key="1">
    <source>
        <dbReference type="ARBA" id="ARBA00001946"/>
    </source>
</evidence>
<evidence type="ECO:0000256" key="14">
    <source>
        <dbReference type="ARBA" id="ARBA00022946"/>
    </source>
</evidence>
<dbReference type="Pfam" id="PF07991">
    <property type="entry name" value="KARI_N"/>
    <property type="match status" value="1"/>
</dbReference>
<dbReference type="FunFam" id="1.10.1040.10:FF:000015">
    <property type="entry name" value="Ketol-acid reductoisomerase"/>
    <property type="match status" value="1"/>
</dbReference>
<comment type="caution">
    <text evidence="25">The sequence shown here is derived from an EMBL/GenBank/DDBJ whole genome shotgun (WGS) entry which is preliminary data.</text>
</comment>
<dbReference type="Gene3D" id="1.10.1040.10">
    <property type="entry name" value="N-(1-d-carboxylethyl)-l-norvaline Dehydrogenase, domain 2"/>
    <property type="match status" value="1"/>
</dbReference>
<evidence type="ECO:0000256" key="18">
    <source>
        <dbReference type="ARBA" id="ARBA00030593"/>
    </source>
</evidence>
<evidence type="ECO:0000256" key="8">
    <source>
        <dbReference type="ARBA" id="ARBA00022528"/>
    </source>
</evidence>
<dbReference type="GO" id="GO:0009097">
    <property type="term" value="P:isoleucine biosynthetic process"/>
    <property type="evidence" value="ECO:0007669"/>
    <property type="project" value="UniProtKB-UniRule"/>
</dbReference>
<feature type="domain" description="KARI C-terminal knotted" evidence="24">
    <location>
        <begin position="277"/>
        <end position="419"/>
    </location>
</feature>
<comment type="cofactor">
    <cofactor evidence="1">
        <name>Mg(2+)</name>
        <dbReference type="ChEBI" id="CHEBI:18420"/>
    </cofactor>
</comment>
<dbReference type="InterPro" id="IPR036291">
    <property type="entry name" value="NAD(P)-bd_dom_sf"/>
</dbReference>
<dbReference type="GO" id="GO:0004455">
    <property type="term" value="F:ketol-acid reductoisomerase activity"/>
    <property type="evidence" value="ECO:0007669"/>
    <property type="project" value="UniProtKB-UniRule"/>
</dbReference>
<keyword evidence="12 22" id="KW-0460">Magnesium</keyword>
<evidence type="ECO:0000256" key="12">
    <source>
        <dbReference type="ARBA" id="ARBA00022842"/>
    </source>
</evidence>
<evidence type="ECO:0000256" key="4">
    <source>
        <dbReference type="ARBA" id="ARBA00004885"/>
    </source>
</evidence>
<dbReference type="PROSITE" id="PS51851">
    <property type="entry name" value="KARI_C"/>
    <property type="match status" value="1"/>
</dbReference>
<evidence type="ECO:0000256" key="13">
    <source>
        <dbReference type="ARBA" id="ARBA00022857"/>
    </source>
</evidence>
<dbReference type="GO" id="GO:0009099">
    <property type="term" value="P:L-valine biosynthetic process"/>
    <property type="evidence" value="ECO:0007669"/>
    <property type="project" value="UniProtKB-UniRule"/>
</dbReference>
<evidence type="ECO:0000256" key="11">
    <source>
        <dbReference type="ARBA" id="ARBA00022723"/>
    </source>
</evidence>
<dbReference type="AlphaFoldDB" id="A0ABD3MPC1"/>
<comment type="subunit">
    <text evidence="6">Homodimer.</text>
</comment>
<keyword evidence="11 22" id="KW-0479">Metal-binding</keyword>
<evidence type="ECO:0000259" key="24">
    <source>
        <dbReference type="PROSITE" id="PS51851"/>
    </source>
</evidence>
<proteinExistence type="inferred from homology"/>
<keyword evidence="15 22" id="KW-0560">Oxidoreductase</keyword>
<evidence type="ECO:0000256" key="19">
    <source>
        <dbReference type="ARBA" id="ARBA00047612"/>
    </source>
</evidence>
<dbReference type="SUPFAM" id="SSF51735">
    <property type="entry name" value="NAD(P)-binding Rossmann-fold domains"/>
    <property type="match status" value="1"/>
</dbReference>
<dbReference type="SUPFAM" id="SSF48179">
    <property type="entry name" value="6-phosphogluconate dehydrogenase C-terminal domain-like"/>
    <property type="match status" value="1"/>
</dbReference>
<feature type="binding site" evidence="22">
    <location>
        <position position="285"/>
    </location>
    <ligand>
        <name>Mg(2+)</name>
        <dbReference type="ChEBI" id="CHEBI:18420"/>
        <label>2</label>
    </ligand>
</feature>
<gene>
    <name evidence="25" type="ORF">ACHAWU_009712</name>
</gene>
<evidence type="ECO:0000256" key="17">
    <source>
        <dbReference type="ARBA" id="ARBA00030209"/>
    </source>
</evidence>
<dbReference type="InterPro" id="IPR013116">
    <property type="entry name" value="KARI_N"/>
</dbReference>
<name>A0ABD3MPC1_9STRA</name>
<evidence type="ECO:0000256" key="21">
    <source>
        <dbReference type="ARBA" id="ARBA00074052"/>
    </source>
</evidence>
<feature type="binding site" evidence="22">
    <location>
        <position position="285"/>
    </location>
    <ligand>
        <name>Mg(2+)</name>
        <dbReference type="ChEBI" id="CHEBI:18420"/>
        <label>1</label>
    </ligand>
</feature>
<dbReference type="InterPro" id="IPR013023">
    <property type="entry name" value="KARI"/>
</dbReference>
<evidence type="ECO:0000256" key="10">
    <source>
        <dbReference type="ARBA" id="ARBA00022640"/>
    </source>
</evidence>
<dbReference type="PANTHER" id="PTHR21371">
    <property type="entry name" value="KETOL-ACID REDUCTOISOMERASE, MITOCHONDRIAL"/>
    <property type="match status" value="1"/>
</dbReference>
<organism evidence="25 26">
    <name type="scientific">Discostella pseudostelligera</name>
    <dbReference type="NCBI Taxonomy" id="259834"/>
    <lineage>
        <taxon>Eukaryota</taxon>
        <taxon>Sar</taxon>
        <taxon>Stramenopiles</taxon>
        <taxon>Ochrophyta</taxon>
        <taxon>Bacillariophyta</taxon>
        <taxon>Coscinodiscophyceae</taxon>
        <taxon>Thalassiosirophycidae</taxon>
        <taxon>Stephanodiscales</taxon>
        <taxon>Stephanodiscaceae</taxon>
        <taxon>Discostella</taxon>
    </lineage>
</organism>
<comment type="catalytic activity">
    <reaction evidence="19">
        <text>(2R,3R)-2,3-dihydroxy-3-methylpentanoate + NADP(+) = (S)-2-ethyl-2-hydroxy-3-oxobutanoate + NADPH + H(+)</text>
        <dbReference type="Rhea" id="RHEA:13493"/>
        <dbReference type="ChEBI" id="CHEBI:15378"/>
        <dbReference type="ChEBI" id="CHEBI:49256"/>
        <dbReference type="ChEBI" id="CHEBI:49258"/>
        <dbReference type="ChEBI" id="CHEBI:57783"/>
        <dbReference type="ChEBI" id="CHEBI:58349"/>
        <dbReference type="EC" id="1.1.1.86"/>
    </reaction>
</comment>
<dbReference type="GO" id="GO:0046872">
    <property type="term" value="F:metal ion binding"/>
    <property type="evidence" value="ECO:0007669"/>
    <property type="project" value="UniProtKB-UniRule"/>
</dbReference>
<dbReference type="GO" id="GO:0070402">
    <property type="term" value="F:NADPH binding"/>
    <property type="evidence" value="ECO:0007669"/>
    <property type="project" value="UniProtKB-ARBA"/>
</dbReference>
<dbReference type="EMBL" id="JALLBG020000092">
    <property type="protein sequence ID" value="KAL3765744.1"/>
    <property type="molecule type" value="Genomic_DNA"/>
</dbReference>
<protein>
    <recommendedName>
        <fullName evidence="21">Ketol-acid reductoisomerase, chloroplastic</fullName>
        <ecNumber evidence="7">1.1.1.86</ecNumber>
    </recommendedName>
    <alternativeName>
        <fullName evidence="18">Acetohydroxy-acid reductoisomerase</fullName>
    </alternativeName>
    <alternativeName>
        <fullName evidence="17">Alpha-keto-beta-hydroxylacyl reductoisomerase</fullName>
    </alternativeName>
</protein>
<evidence type="ECO:0000256" key="3">
    <source>
        <dbReference type="ARBA" id="ARBA00004864"/>
    </source>
</evidence>
<comment type="pathway">
    <text evidence="3">Amino-acid biosynthesis; L-valine biosynthesis; L-valine from pyruvate: step 2/4.</text>
</comment>
<dbReference type="EC" id="1.1.1.86" evidence="7"/>
<evidence type="ECO:0000313" key="25">
    <source>
        <dbReference type="EMBL" id="KAL3765744.1"/>
    </source>
</evidence>
<dbReference type="PANTHER" id="PTHR21371:SF1">
    <property type="entry name" value="KETOL-ACID REDUCTOISOMERASE, MITOCHONDRIAL"/>
    <property type="match status" value="1"/>
</dbReference>
<dbReference type="InterPro" id="IPR000506">
    <property type="entry name" value="KARI_C"/>
</dbReference>
<reference evidence="25 26" key="1">
    <citation type="submission" date="2024-10" db="EMBL/GenBank/DDBJ databases">
        <title>Updated reference genomes for cyclostephanoid diatoms.</title>
        <authorList>
            <person name="Roberts W.R."/>
            <person name="Alverson A.J."/>
        </authorList>
    </citation>
    <scope>NUCLEOTIDE SEQUENCE [LARGE SCALE GENOMIC DNA]</scope>
    <source>
        <strain evidence="25 26">AJA232-27</strain>
    </source>
</reference>
<dbReference type="Pfam" id="PF01450">
    <property type="entry name" value="KARI_C"/>
    <property type="match status" value="1"/>
</dbReference>
<evidence type="ECO:0000256" key="20">
    <source>
        <dbReference type="ARBA" id="ARBA00049021"/>
    </source>
</evidence>
<dbReference type="InterPro" id="IPR008927">
    <property type="entry name" value="6-PGluconate_DH-like_C_sf"/>
</dbReference>
<keyword evidence="8" id="KW-0150">Chloroplast</keyword>
<comment type="similarity">
    <text evidence="5 22">Belongs to the ketol-acid reductoisomerase family.</text>
</comment>
<comment type="catalytic activity">
    <reaction evidence="20">
        <text>(2R)-2,3-dihydroxy-3-methylbutanoate + NADP(+) = (2S)-2-acetolactate + NADPH + H(+)</text>
        <dbReference type="Rhea" id="RHEA:22068"/>
        <dbReference type="ChEBI" id="CHEBI:15378"/>
        <dbReference type="ChEBI" id="CHEBI:49072"/>
        <dbReference type="ChEBI" id="CHEBI:57783"/>
        <dbReference type="ChEBI" id="CHEBI:58349"/>
        <dbReference type="ChEBI" id="CHEBI:58476"/>
        <dbReference type="EC" id="1.1.1.86"/>
    </reaction>
</comment>
<evidence type="ECO:0000256" key="5">
    <source>
        <dbReference type="ARBA" id="ARBA00010318"/>
    </source>
</evidence>
<evidence type="ECO:0000256" key="15">
    <source>
        <dbReference type="ARBA" id="ARBA00023002"/>
    </source>
</evidence>
<evidence type="ECO:0000256" key="2">
    <source>
        <dbReference type="ARBA" id="ARBA00004229"/>
    </source>
</evidence>
<keyword evidence="10" id="KW-0934">Plastid</keyword>
<keyword evidence="14" id="KW-0809">Transit peptide</keyword>
<accession>A0ABD3MPC1</accession>
<dbReference type="FunFam" id="3.40.50.720:FF:000146">
    <property type="entry name" value="Ketol-acid reductoisomerase"/>
    <property type="match status" value="1"/>
</dbReference>
<keyword evidence="26" id="KW-1185">Reference proteome</keyword>
<evidence type="ECO:0000256" key="9">
    <source>
        <dbReference type="ARBA" id="ARBA00022605"/>
    </source>
</evidence>
<keyword evidence="13" id="KW-0521">NADP</keyword>
<evidence type="ECO:0000256" key="7">
    <source>
        <dbReference type="ARBA" id="ARBA00013102"/>
    </source>
</evidence>
<evidence type="ECO:0000256" key="22">
    <source>
        <dbReference type="PROSITE-ProRule" id="PRU01198"/>
    </source>
</evidence>
<dbReference type="Proteomes" id="UP001530293">
    <property type="component" value="Unassembled WGS sequence"/>
</dbReference>
<feature type="binding site" evidence="22">
    <location>
        <position position="289"/>
    </location>
    <ligand>
        <name>Mg(2+)</name>
        <dbReference type="ChEBI" id="CHEBI:18420"/>
        <label>1</label>
    </ligand>
</feature>
<evidence type="ECO:0000256" key="6">
    <source>
        <dbReference type="ARBA" id="ARBA00011738"/>
    </source>
</evidence>
<dbReference type="GO" id="GO:0009507">
    <property type="term" value="C:chloroplast"/>
    <property type="evidence" value="ECO:0007669"/>
    <property type="project" value="UniProtKB-SubCell"/>
</dbReference>
<dbReference type="PROSITE" id="PS51850">
    <property type="entry name" value="KARI_N"/>
    <property type="match status" value="1"/>
</dbReference>
<evidence type="ECO:0000259" key="23">
    <source>
        <dbReference type="PROSITE" id="PS51850"/>
    </source>
</evidence>